<reference evidence="3" key="1">
    <citation type="submission" date="2017-02" db="UniProtKB">
        <authorList>
            <consortium name="WormBaseParasite"/>
        </authorList>
    </citation>
    <scope>IDENTIFICATION</scope>
</reference>
<dbReference type="WBParaSite" id="HNAJ_0001091501-mRNA-1">
    <property type="protein sequence ID" value="HNAJ_0001091501-mRNA-1"/>
    <property type="gene ID" value="HNAJ_0001091501"/>
</dbReference>
<dbReference type="Proteomes" id="UP000278807">
    <property type="component" value="Unassembled WGS sequence"/>
</dbReference>
<dbReference type="EMBL" id="UZAE01013281">
    <property type="protein sequence ID" value="VDO09075.1"/>
    <property type="molecule type" value="Genomic_DNA"/>
</dbReference>
<evidence type="ECO:0000313" key="3">
    <source>
        <dbReference type="WBParaSite" id="HNAJ_0001091501-mRNA-1"/>
    </source>
</evidence>
<evidence type="ECO:0000313" key="2">
    <source>
        <dbReference type="Proteomes" id="UP000278807"/>
    </source>
</evidence>
<dbReference type="AlphaFoldDB" id="A0A0R3TT91"/>
<sequence length="285" mass="31203">MGIRYTVFTGTQVGALLILTKVYMAQVDVVNLAVEIPLTEWKSADLNVRAKLAWTGTKMTTVLSESAGIQVVDMKDPEEVGIQCDDEDYVAGVTASKPKYIGGSYGLPLQHITTTNNTLSSQDRVAAEASRITSAHIGEGGRQSSFEQSGIRCNCGRHLAANFEPTAAQLLWMVGFNFNFFLPITLFYSMWRKPLPVPTPRYCTAAAHIPGVGDLVFGGYVETGDDSRGIHNVEIVLTTSSPLGHAGSGCESTPRLHSRDYPKAEFFNRMVILYFIFRGDVVLFH</sequence>
<protein>
    <submittedName>
        <fullName evidence="3">Ald_Xan_dh_C2 domain-containing protein</fullName>
    </submittedName>
</protein>
<keyword evidence="2" id="KW-1185">Reference proteome</keyword>
<name>A0A0R3TT91_RODNA</name>
<organism evidence="3">
    <name type="scientific">Rodentolepis nana</name>
    <name type="common">Dwarf tapeworm</name>
    <name type="synonym">Hymenolepis nana</name>
    <dbReference type="NCBI Taxonomy" id="102285"/>
    <lineage>
        <taxon>Eukaryota</taxon>
        <taxon>Metazoa</taxon>
        <taxon>Spiralia</taxon>
        <taxon>Lophotrochozoa</taxon>
        <taxon>Platyhelminthes</taxon>
        <taxon>Cestoda</taxon>
        <taxon>Eucestoda</taxon>
        <taxon>Cyclophyllidea</taxon>
        <taxon>Hymenolepididae</taxon>
        <taxon>Rodentolepis</taxon>
    </lineage>
</organism>
<proteinExistence type="predicted"/>
<reference evidence="1 2" key="2">
    <citation type="submission" date="2018-11" db="EMBL/GenBank/DDBJ databases">
        <authorList>
            <consortium name="Pathogen Informatics"/>
        </authorList>
    </citation>
    <scope>NUCLEOTIDE SEQUENCE [LARGE SCALE GENOMIC DNA]</scope>
</reference>
<dbReference type="STRING" id="102285.A0A0R3TT91"/>
<gene>
    <name evidence="1" type="ORF">HNAJ_LOCUS10909</name>
</gene>
<evidence type="ECO:0000313" key="1">
    <source>
        <dbReference type="EMBL" id="VDO09075.1"/>
    </source>
</evidence>
<accession>A0A0R3TT91</accession>